<reference evidence="8" key="3">
    <citation type="journal article" date="2014" name="Nature">
        <title>Elephant shark genome provides unique insights into gnathostome evolution.</title>
        <authorList>
            <consortium name="International Elephant Shark Genome Sequencing Consortium"/>
            <person name="Venkatesh B."/>
            <person name="Lee A.P."/>
            <person name="Ravi V."/>
            <person name="Maurya A.K."/>
            <person name="Lian M.M."/>
            <person name="Swann J.B."/>
            <person name="Ohta Y."/>
            <person name="Flajnik M.F."/>
            <person name="Sutoh Y."/>
            <person name="Kasahara M."/>
            <person name="Hoon S."/>
            <person name="Gangu V."/>
            <person name="Roy S.W."/>
            <person name="Irimia M."/>
            <person name="Korzh V."/>
            <person name="Kondrychyn I."/>
            <person name="Lim Z.W."/>
            <person name="Tay B.H."/>
            <person name="Tohari S."/>
            <person name="Kong K.W."/>
            <person name="Ho S."/>
            <person name="Lorente-Galdos B."/>
            <person name="Quilez J."/>
            <person name="Marques-Bonet T."/>
            <person name="Raney B.J."/>
            <person name="Ingham P.W."/>
            <person name="Tay A."/>
            <person name="Hillier L.W."/>
            <person name="Minx P."/>
            <person name="Boehm T."/>
            <person name="Wilson R.K."/>
            <person name="Brenner S."/>
            <person name="Warren W.C."/>
        </authorList>
    </citation>
    <scope>NUCLEOTIDE SEQUENCE [LARGE SCALE GENOMIC DNA]</scope>
</reference>
<accession>A0A4W3I2W5</accession>
<dbReference type="Ensembl" id="ENSCMIT00000022140.1">
    <property type="protein sequence ID" value="ENSCMIP00000021755.1"/>
    <property type="gene ID" value="ENSCMIG00000009881.1"/>
</dbReference>
<protein>
    <submittedName>
        <fullName evidence="7">Uncharacterized protein</fullName>
    </submittedName>
</protein>
<reference evidence="8" key="1">
    <citation type="journal article" date="2006" name="Science">
        <title>Ancient noncoding elements conserved in the human genome.</title>
        <authorList>
            <person name="Venkatesh B."/>
            <person name="Kirkness E.F."/>
            <person name="Loh Y.H."/>
            <person name="Halpern A.L."/>
            <person name="Lee A.P."/>
            <person name="Johnson J."/>
            <person name="Dandona N."/>
            <person name="Viswanathan L.D."/>
            <person name="Tay A."/>
            <person name="Venter J.C."/>
            <person name="Strausberg R.L."/>
            <person name="Brenner S."/>
        </authorList>
    </citation>
    <scope>NUCLEOTIDE SEQUENCE [LARGE SCALE GENOMIC DNA]</scope>
</reference>
<feature type="transmembrane region" description="Helical" evidence="6">
    <location>
        <begin position="12"/>
        <end position="37"/>
    </location>
</feature>
<comment type="subcellular location">
    <subcellularLocation>
        <location evidence="1">Membrane</location>
        <topology evidence="1">Multi-pass membrane protein</topology>
    </subcellularLocation>
</comment>
<dbReference type="InterPro" id="IPR018499">
    <property type="entry name" value="Tetraspanin/Peripherin"/>
</dbReference>
<dbReference type="InParanoid" id="A0A4W3I2W5"/>
<reference evidence="7" key="4">
    <citation type="submission" date="2025-08" db="UniProtKB">
        <authorList>
            <consortium name="Ensembl"/>
        </authorList>
    </citation>
    <scope>IDENTIFICATION</scope>
</reference>
<keyword evidence="3 6" id="KW-1133">Transmembrane helix</keyword>
<dbReference type="PRINTS" id="PR00259">
    <property type="entry name" value="TMFOUR"/>
</dbReference>
<dbReference type="STRING" id="7868.ENSCMIP00000021755"/>
<dbReference type="GeneTree" id="ENSGT00940000165233"/>
<keyword evidence="4 6" id="KW-0472">Membrane</keyword>
<evidence type="ECO:0000256" key="2">
    <source>
        <dbReference type="ARBA" id="ARBA00022692"/>
    </source>
</evidence>
<evidence type="ECO:0000256" key="3">
    <source>
        <dbReference type="ARBA" id="ARBA00022989"/>
    </source>
</evidence>
<reference evidence="7" key="5">
    <citation type="submission" date="2025-09" db="UniProtKB">
        <authorList>
            <consortium name="Ensembl"/>
        </authorList>
    </citation>
    <scope>IDENTIFICATION</scope>
</reference>
<keyword evidence="8" id="KW-1185">Reference proteome</keyword>
<dbReference type="AlphaFoldDB" id="A0A4W3I2W5"/>
<proteinExistence type="predicted"/>
<name>A0A4W3I2W5_CALMI</name>
<sequence>MGSAANLQYYILKLTLVVSATLFWLVGLAIVCVGTYAEVERQRNKTLGGLFVAPAVVLLLLGSLIFSVAFVGMVGALRDNKRLLRVVSQAETGDQTPPPPNPQPHSVTLSSHSRADTPARG</sequence>
<evidence type="ECO:0000256" key="6">
    <source>
        <dbReference type="SAM" id="Phobius"/>
    </source>
</evidence>
<dbReference type="GO" id="GO:0016020">
    <property type="term" value="C:membrane"/>
    <property type="evidence" value="ECO:0007669"/>
    <property type="project" value="UniProtKB-SubCell"/>
</dbReference>
<dbReference type="Proteomes" id="UP000314986">
    <property type="component" value="Unassembled WGS sequence"/>
</dbReference>
<evidence type="ECO:0000313" key="8">
    <source>
        <dbReference type="Proteomes" id="UP000314986"/>
    </source>
</evidence>
<dbReference type="Pfam" id="PF00335">
    <property type="entry name" value="Tetraspanin"/>
    <property type="match status" value="1"/>
</dbReference>
<evidence type="ECO:0000256" key="5">
    <source>
        <dbReference type="SAM" id="MobiDB-lite"/>
    </source>
</evidence>
<organism evidence="7 8">
    <name type="scientific">Callorhinchus milii</name>
    <name type="common">Ghost shark</name>
    <dbReference type="NCBI Taxonomy" id="7868"/>
    <lineage>
        <taxon>Eukaryota</taxon>
        <taxon>Metazoa</taxon>
        <taxon>Chordata</taxon>
        <taxon>Craniata</taxon>
        <taxon>Vertebrata</taxon>
        <taxon>Chondrichthyes</taxon>
        <taxon>Holocephali</taxon>
        <taxon>Chimaeriformes</taxon>
        <taxon>Callorhinchidae</taxon>
        <taxon>Callorhinchus</taxon>
    </lineage>
</organism>
<evidence type="ECO:0000256" key="4">
    <source>
        <dbReference type="ARBA" id="ARBA00023136"/>
    </source>
</evidence>
<evidence type="ECO:0000313" key="7">
    <source>
        <dbReference type="Ensembl" id="ENSCMIP00000021755.1"/>
    </source>
</evidence>
<feature type="region of interest" description="Disordered" evidence="5">
    <location>
        <begin position="88"/>
        <end position="121"/>
    </location>
</feature>
<reference evidence="8" key="2">
    <citation type="journal article" date="2007" name="PLoS Biol.">
        <title>Survey sequencing and comparative analysis of the elephant shark (Callorhinchus milii) genome.</title>
        <authorList>
            <person name="Venkatesh B."/>
            <person name="Kirkness E.F."/>
            <person name="Loh Y.H."/>
            <person name="Halpern A.L."/>
            <person name="Lee A.P."/>
            <person name="Johnson J."/>
            <person name="Dandona N."/>
            <person name="Viswanathan L.D."/>
            <person name="Tay A."/>
            <person name="Venter J.C."/>
            <person name="Strausberg R.L."/>
            <person name="Brenner S."/>
        </authorList>
    </citation>
    <scope>NUCLEOTIDE SEQUENCE [LARGE SCALE GENOMIC DNA]</scope>
</reference>
<feature type="transmembrane region" description="Helical" evidence="6">
    <location>
        <begin position="49"/>
        <end position="77"/>
    </location>
</feature>
<keyword evidence="2 6" id="KW-0812">Transmembrane</keyword>
<evidence type="ECO:0000256" key="1">
    <source>
        <dbReference type="ARBA" id="ARBA00004141"/>
    </source>
</evidence>